<evidence type="ECO:0000313" key="2">
    <source>
        <dbReference type="EMBL" id="KNE54638.1"/>
    </source>
</evidence>
<dbReference type="InterPro" id="IPR048733">
    <property type="entry name" value="CFA69_ARM_dom"/>
</dbReference>
<dbReference type="Pfam" id="PF21049">
    <property type="entry name" value="CFA69_ARM_rpt"/>
    <property type="match status" value="2"/>
</dbReference>
<proteinExistence type="predicted"/>
<gene>
    <name evidence="2" type="ORF">AMAG_00600</name>
</gene>
<reference evidence="2 3" key="1">
    <citation type="submission" date="2009-11" db="EMBL/GenBank/DDBJ databases">
        <title>Annotation of Allomyces macrogynus ATCC 38327.</title>
        <authorList>
            <consortium name="The Broad Institute Genome Sequencing Platform"/>
            <person name="Russ C."/>
            <person name="Cuomo C."/>
            <person name="Burger G."/>
            <person name="Gray M.W."/>
            <person name="Holland P.W.H."/>
            <person name="King N."/>
            <person name="Lang F.B.F."/>
            <person name="Roger A.J."/>
            <person name="Ruiz-Trillo I."/>
            <person name="Young S.K."/>
            <person name="Zeng Q."/>
            <person name="Gargeya S."/>
            <person name="Fitzgerald M."/>
            <person name="Haas B."/>
            <person name="Abouelleil A."/>
            <person name="Alvarado L."/>
            <person name="Arachchi H.M."/>
            <person name="Berlin A."/>
            <person name="Chapman S.B."/>
            <person name="Gearin G."/>
            <person name="Goldberg J."/>
            <person name="Griggs A."/>
            <person name="Gujja S."/>
            <person name="Hansen M."/>
            <person name="Heiman D."/>
            <person name="Howarth C."/>
            <person name="Larimer J."/>
            <person name="Lui A."/>
            <person name="MacDonald P.J.P."/>
            <person name="McCowen C."/>
            <person name="Montmayeur A."/>
            <person name="Murphy C."/>
            <person name="Neiman D."/>
            <person name="Pearson M."/>
            <person name="Priest M."/>
            <person name="Roberts A."/>
            <person name="Saif S."/>
            <person name="Shea T."/>
            <person name="Sisk P."/>
            <person name="Stolte C."/>
            <person name="Sykes S."/>
            <person name="Wortman J."/>
            <person name="Nusbaum C."/>
            <person name="Birren B."/>
        </authorList>
    </citation>
    <scope>NUCLEOTIDE SEQUENCE [LARGE SCALE GENOMIC DNA]</scope>
    <source>
        <strain evidence="2 3">ATCC 38327</strain>
    </source>
</reference>
<organism evidence="2 3">
    <name type="scientific">Allomyces macrogynus (strain ATCC 38327)</name>
    <name type="common">Allomyces javanicus var. macrogynus</name>
    <dbReference type="NCBI Taxonomy" id="578462"/>
    <lineage>
        <taxon>Eukaryota</taxon>
        <taxon>Fungi</taxon>
        <taxon>Fungi incertae sedis</taxon>
        <taxon>Blastocladiomycota</taxon>
        <taxon>Blastocladiomycetes</taxon>
        <taxon>Blastocladiales</taxon>
        <taxon>Blastocladiaceae</taxon>
        <taxon>Allomyces</taxon>
    </lineage>
</organism>
<dbReference type="InterPro" id="IPR048732">
    <property type="entry name" value="CFA69"/>
</dbReference>
<dbReference type="PANTHER" id="PTHR14716">
    <property type="entry name" value="CILIA- AND FLAGELLA-ASSOCIATED PROTEIN 69"/>
    <property type="match status" value="1"/>
</dbReference>
<dbReference type="VEuPathDB" id="FungiDB:AMAG_00600"/>
<protein>
    <recommendedName>
        <fullName evidence="1">Cilia- and flagella-associated protein 69 ARM repeats domain-containing protein</fullName>
    </recommendedName>
</protein>
<dbReference type="AlphaFoldDB" id="A0A0L0RWD0"/>
<keyword evidence="3" id="KW-1185">Reference proteome</keyword>
<evidence type="ECO:0000259" key="1">
    <source>
        <dbReference type="Pfam" id="PF21049"/>
    </source>
</evidence>
<feature type="domain" description="Cilia- and flagella-associated protein 69 ARM repeats" evidence="1">
    <location>
        <begin position="510"/>
        <end position="566"/>
    </location>
</feature>
<sequence>MHARSEPQSPVARLGSVVWADSDVPVHPASVDAKPAGYSLRRVWATRATPDPGAQPSHVLPALQHSLTSFDAKPVLKILLVWSESEAICRRMTMLDFSEPLRSVCASCSDPVTRLMALQLAFRVLTFEHESLDAWFTLVPIVEHDTPMLNDVLLLVYEILAARYTHHPDLIRFVLRHTAREIVAPHDDVLTASARSTAPAQSSRIQFEAKQVGFKLIDQFLVHSNSRDFLIEHHYVDFCLGYLTFRPQAQFDQRWTLRELKAIHVACLAHLTRLFGSGSLAQEAGNISCDPLLTTYLLDAQSLDNGQSDRPNAVNPSMGLVARFLQFAVTLCTYGASVQVKLGAIGLVQESIAILTRREPWVTETLKRGVCQLINALCDHECRANQLLVAQTNGVFSLVQMLSCKSDHPQRQELLRIAVLDAIWSAVCGCRHNEESFLEASGVYKLLDLLTHGERAVQSHVLSLVLELLENPKSRRHLVTWSSSKYRNSVELLLELWRKEQVTLKFDRALNALDEMKANLCGKIFGILSHIGFDAFRAQLCESNQRLLLNIERYLDFKVGVVWEEITYELASEGIRPVSPDARVLSEIKTAVQQKEASIASMQAELARKFADQEREREGHFFDEFMATHHIAKHVEDGGATAAGAAAVAATAQGAHKVSRGPRKAVRIAAGQEVLSSSANSLTSHHSVPPGQ</sequence>
<dbReference type="Gene3D" id="1.25.10.10">
    <property type="entry name" value="Leucine-rich Repeat Variant"/>
    <property type="match status" value="1"/>
</dbReference>
<dbReference type="InterPro" id="IPR016024">
    <property type="entry name" value="ARM-type_fold"/>
</dbReference>
<dbReference type="Proteomes" id="UP000054350">
    <property type="component" value="Unassembled WGS sequence"/>
</dbReference>
<dbReference type="OrthoDB" id="191673at2759"/>
<dbReference type="EMBL" id="GG745328">
    <property type="protein sequence ID" value="KNE54638.1"/>
    <property type="molecule type" value="Genomic_DNA"/>
</dbReference>
<feature type="domain" description="Cilia- and flagella-associated protein 69 ARM repeats" evidence="1">
    <location>
        <begin position="359"/>
        <end position="508"/>
    </location>
</feature>
<accession>A0A0L0RWD0</accession>
<evidence type="ECO:0000313" key="3">
    <source>
        <dbReference type="Proteomes" id="UP000054350"/>
    </source>
</evidence>
<reference evidence="3" key="2">
    <citation type="submission" date="2009-11" db="EMBL/GenBank/DDBJ databases">
        <title>The Genome Sequence of Allomyces macrogynus strain ATCC 38327.</title>
        <authorList>
            <consortium name="The Broad Institute Genome Sequencing Platform"/>
            <person name="Russ C."/>
            <person name="Cuomo C."/>
            <person name="Shea T."/>
            <person name="Young S.K."/>
            <person name="Zeng Q."/>
            <person name="Koehrsen M."/>
            <person name="Haas B."/>
            <person name="Borodovsky M."/>
            <person name="Guigo R."/>
            <person name="Alvarado L."/>
            <person name="Berlin A."/>
            <person name="Borenstein D."/>
            <person name="Chen Z."/>
            <person name="Engels R."/>
            <person name="Freedman E."/>
            <person name="Gellesch M."/>
            <person name="Goldberg J."/>
            <person name="Griggs A."/>
            <person name="Gujja S."/>
            <person name="Heiman D."/>
            <person name="Hepburn T."/>
            <person name="Howarth C."/>
            <person name="Jen D."/>
            <person name="Larson L."/>
            <person name="Lewis B."/>
            <person name="Mehta T."/>
            <person name="Park D."/>
            <person name="Pearson M."/>
            <person name="Roberts A."/>
            <person name="Saif S."/>
            <person name="Shenoy N."/>
            <person name="Sisk P."/>
            <person name="Stolte C."/>
            <person name="Sykes S."/>
            <person name="Walk T."/>
            <person name="White J."/>
            <person name="Yandava C."/>
            <person name="Burger G."/>
            <person name="Gray M.W."/>
            <person name="Holland P.W.H."/>
            <person name="King N."/>
            <person name="Lang F.B.F."/>
            <person name="Roger A.J."/>
            <person name="Ruiz-Trillo I."/>
            <person name="Lander E."/>
            <person name="Nusbaum C."/>
        </authorList>
    </citation>
    <scope>NUCLEOTIDE SEQUENCE [LARGE SCALE GENOMIC DNA]</scope>
    <source>
        <strain evidence="3">ATCC 38327</strain>
    </source>
</reference>
<dbReference type="SUPFAM" id="SSF48371">
    <property type="entry name" value="ARM repeat"/>
    <property type="match status" value="1"/>
</dbReference>
<dbReference type="InterPro" id="IPR011989">
    <property type="entry name" value="ARM-like"/>
</dbReference>
<dbReference type="PANTHER" id="PTHR14716:SF0">
    <property type="entry name" value="CILIA- AND FLAGELLA-ASSOCIATED PROTEIN 69"/>
    <property type="match status" value="1"/>
</dbReference>
<name>A0A0L0RWD0_ALLM3</name>